<dbReference type="InterPro" id="IPR036894">
    <property type="entry name" value="YbaB-like_sf"/>
</dbReference>
<dbReference type="Proteomes" id="UP000702544">
    <property type="component" value="Unassembled WGS sequence"/>
</dbReference>
<evidence type="ECO:0000256" key="2">
    <source>
        <dbReference type="HAMAP-Rule" id="MF_00274"/>
    </source>
</evidence>
<dbReference type="PANTHER" id="PTHR33449:SF1">
    <property type="entry name" value="NUCLEOID-ASSOCIATED PROTEIN YBAB"/>
    <property type="match status" value="1"/>
</dbReference>
<keyword evidence="1 2" id="KW-0238">DNA-binding</keyword>
<keyword evidence="2" id="KW-0963">Cytoplasm</keyword>
<reference evidence="3 4" key="1">
    <citation type="submission" date="2020-01" db="EMBL/GenBank/DDBJ databases">
        <title>Genomes assembled from Gulf of Kutch pelagic sediment metagenomes.</title>
        <authorList>
            <person name="Chandrashekar M."/>
            <person name="Mahajan M.S."/>
            <person name="Dave K.J."/>
            <person name="Vatsa P."/>
            <person name="Nathani N.M."/>
        </authorList>
    </citation>
    <scope>NUCLEOTIDE SEQUENCE [LARGE SCALE GENOMIC DNA]</scope>
    <source>
        <strain evidence="3">KS3-K002</strain>
    </source>
</reference>
<comment type="subunit">
    <text evidence="2">Homodimer.</text>
</comment>
<dbReference type="Gene3D" id="3.30.1310.10">
    <property type="entry name" value="Nucleoid-associated protein YbaB-like domain"/>
    <property type="match status" value="1"/>
</dbReference>
<dbReference type="PIRSF" id="PIRSF004555">
    <property type="entry name" value="UCP004555"/>
    <property type="match status" value="1"/>
</dbReference>
<dbReference type="SUPFAM" id="SSF82607">
    <property type="entry name" value="YbaB-like"/>
    <property type="match status" value="1"/>
</dbReference>
<sequence>MNNLHQLFQLVQQGQAKLTEIQTQLASRTVTASSGGGLVKVVADGQGRVREVKIDPSLVDPNDIEMLEDLVQAAVSEAQARARQLYEEEMSRMAGGANLFNLGNLFGGS</sequence>
<dbReference type="HAMAP" id="MF_00274">
    <property type="entry name" value="DNA_YbaB_EbfC"/>
    <property type="match status" value="1"/>
</dbReference>
<organism evidence="3 4">
    <name type="scientific">Candidatus Kutchimonas denitrificans</name>
    <dbReference type="NCBI Taxonomy" id="3056748"/>
    <lineage>
        <taxon>Bacteria</taxon>
        <taxon>Pseudomonadati</taxon>
        <taxon>Gemmatimonadota</taxon>
        <taxon>Gemmatimonadia</taxon>
        <taxon>Candidatus Palauibacterales</taxon>
        <taxon>Candidatus Palauibacteraceae</taxon>
        <taxon>Candidatus Kutchimonas</taxon>
    </lineage>
</organism>
<proteinExistence type="inferred from homology"/>
<comment type="subcellular location">
    <subcellularLocation>
        <location evidence="2">Cytoplasm</location>
        <location evidence="2">Nucleoid</location>
    </subcellularLocation>
</comment>
<dbReference type="NCBIfam" id="TIGR00103">
    <property type="entry name" value="DNA_YbaB_EbfC"/>
    <property type="match status" value="1"/>
</dbReference>
<dbReference type="Pfam" id="PF02575">
    <property type="entry name" value="YbaB_DNA_bd"/>
    <property type="match status" value="1"/>
</dbReference>
<dbReference type="EMBL" id="JAACAK010000051">
    <property type="protein sequence ID" value="NIR74986.1"/>
    <property type="molecule type" value="Genomic_DNA"/>
</dbReference>
<evidence type="ECO:0000256" key="1">
    <source>
        <dbReference type="ARBA" id="ARBA00023125"/>
    </source>
</evidence>
<comment type="similarity">
    <text evidence="2">Belongs to the YbaB/EbfC family.</text>
</comment>
<dbReference type="GO" id="GO:0043590">
    <property type="term" value="C:bacterial nucleoid"/>
    <property type="evidence" value="ECO:0007669"/>
    <property type="project" value="UniProtKB-UniRule"/>
</dbReference>
<dbReference type="AlphaFoldDB" id="A0AAE5C906"/>
<name>A0AAE5C906_9BACT</name>
<comment type="function">
    <text evidence="2">Binds to DNA and alters its conformation. May be involved in regulation of gene expression, nucleoid organization and DNA protection.</text>
</comment>
<comment type="caution">
    <text evidence="3">The sequence shown here is derived from an EMBL/GenBank/DDBJ whole genome shotgun (WGS) entry which is preliminary data.</text>
</comment>
<evidence type="ECO:0000313" key="4">
    <source>
        <dbReference type="Proteomes" id="UP000702544"/>
    </source>
</evidence>
<accession>A0AAE5C906</accession>
<evidence type="ECO:0000313" key="3">
    <source>
        <dbReference type="EMBL" id="NIR74986.1"/>
    </source>
</evidence>
<protein>
    <recommendedName>
        <fullName evidence="2">Nucleoid-associated protein GWO12_07710</fullName>
    </recommendedName>
</protein>
<dbReference type="PANTHER" id="PTHR33449">
    <property type="entry name" value="NUCLEOID-ASSOCIATED PROTEIN YBAB"/>
    <property type="match status" value="1"/>
</dbReference>
<dbReference type="InterPro" id="IPR004401">
    <property type="entry name" value="YbaB/EbfC"/>
</dbReference>
<dbReference type="GO" id="GO:0005829">
    <property type="term" value="C:cytosol"/>
    <property type="evidence" value="ECO:0007669"/>
    <property type="project" value="TreeGrafter"/>
</dbReference>
<dbReference type="GO" id="GO:0003677">
    <property type="term" value="F:DNA binding"/>
    <property type="evidence" value="ECO:0007669"/>
    <property type="project" value="UniProtKB-UniRule"/>
</dbReference>
<gene>
    <name evidence="3" type="ORF">GWO12_07710</name>
</gene>